<evidence type="ECO:0000256" key="7">
    <source>
        <dbReference type="ARBA" id="ARBA00023136"/>
    </source>
</evidence>
<keyword evidence="4 10" id="KW-0812">Transmembrane</keyword>
<proteinExistence type="inferred from homology"/>
<evidence type="ECO:0000256" key="8">
    <source>
        <dbReference type="ARBA" id="ARBA00023209"/>
    </source>
</evidence>
<feature type="transmembrane region" description="Helical" evidence="10">
    <location>
        <begin position="6"/>
        <end position="28"/>
    </location>
</feature>
<accession>A0ABS1C884</accession>
<comment type="similarity">
    <text evidence="10">Belongs to the PlsY family.</text>
</comment>
<dbReference type="PANTHER" id="PTHR30309:SF0">
    <property type="entry name" value="GLYCEROL-3-PHOSPHATE ACYLTRANSFERASE-RELATED"/>
    <property type="match status" value="1"/>
</dbReference>
<keyword evidence="11" id="KW-0012">Acyltransferase</keyword>
<feature type="transmembrane region" description="Helical" evidence="10">
    <location>
        <begin position="49"/>
        <end position="73"/>
    </location>
</feature>
<keyword evidence="7 10" id="KW-0472">Membrane</keyword>
<evidence type="ECO:0000256" key="6">
    <source>
        <dbReference type="ARBA" id="ARBA00023098"/>
    </source>
</evidence>
<comment type="caution">
    <text evidence="11">The sequence shown here is derived from an EMBL/GenBank/DDBJ whole genome shotgun (WGS) entry which is preliminary data.</text>
</comment>
<dbReference type="HAMAP" id="MF_01043">
    <property type="entry name" value="PlsY"/>
    <property type="match status" value="1"/>
</dbReference>
<dbReference type="EMBL" id="JACVDA010000006">
    <property type="protein sequence ID" value="MBK1468275.1"/>
    <property type="molecule type" value="Genomic_DNA"/>
</dbReference>
<feature type="transmembrane region" description="Helical" evidence="10">
    <location>
        <begin position="110"/>
        <end position="134"/>
    </location>
</feature>
<keyword evidence="12" id="KW-1185">Reference proteome</keyword>
<dbReference type="InterPro" id="IPR003811">
    <property type="entry name" value="G3P_acylTferase_PlsY"/>
</dbReference>
<evidence type="ECO:0000313" key="12">
    <source>
        <dbReference type="Proteomes" id="UP000823123"/>
    </source>
</evidence>
<keyword evidence="8 10" id="KW-0594">Phospholipid biosynthesis</keyword>
<reference evidence="11 12" key="1">
    <citation type="submission" date="2020-09" db="EMBL/GenBank/DDBJ databases">
        <title>Parvimonas S3374 sp. nov.</title>
        <authorList>
            <person name="Buhl M."/>
        </authorList>
    </citation>
    <scope>NUCLEOTIDE SEQUENCE [LARGE SCALE GENOMIC DNA]</scope>
    <source>
        <strain evidence="11 12">S3374</strain>
    </source>
</reference>
<gene>
    <name evidence="10 11" type="primary">plsY</name>
    <name evidence="11" type="ORF">IBJ83_02970</name>
</gene>
<dbReference type="PANTHER" id="PTHR30309">
    <property type="entry name" value="INNER MEMBRANE PROTEIN YGIH"/>
    <property type="match status" value="1"/>
</dbReference>
<dbReference type="NCBIfam" id="TIGR00023">
    <property type="entry name" value="glycerol-3-phosphate 1-O-acyltransferase PlsY"/>
    <property type="match status" value="1"/>
</dbReference>
<keyword evidence="2 10" id="KW-0444">Lipid biosynthesis</keyword>
<comment type="function">
    <text evidence="10">Catalyzes the transfer of an acyl group from acyl-phosphate (acyl-PO(4)) to glycerol-3-phosphate (G3P) to form lysophosphatidic acid (LPA). This enzyme utilizes acyl-phosphate as fatty acyl donor, but not acyl-CoA or acyl-ACP.</text>
</comment>
<evidence type="ECO:0000256" key="3">
    <source>
        <dbReference type="ARBA" id="ARBA00022679"/>
    </source>
</evidence>
<evidence type="ECO:0000256" key="1">
    <source>
        <dbReference type="ARBA" id="ARBA00022475"/>
    </source>
</evidence>
<protein>
    <recommendedName>
        <fullName evidence="10">Glycerol-3-phosphate acyltransferase</fullName>
    </recommendedName>
    <alternativeName>
        <fullName evidence="10">Acyl-PO4 G3P acyltransferase</fullName>
    </alternativeName>
    <alternativeName>
        <fullName evidence="10">Acyl-phosphate--glycerol-3-phosphate acyltransferase</fullName>
    </alternativeName>
    <alternativeName>
        <fullName evidence="10">G3P acyltransferase</fullName>
        <shortName evidence="10">GPAT</shortName>
        <ecNumber evidence="10">2.3.1.275</ecNumber>
    </alternativeName>
    <alternativeName>
        <fullName evidence="10">Lysophosphatidic acid synthase</fullName>
        <shortName evidence="10">LPA synthase</shortName>
    </alternativeName>
</protein>
<evidence type="ECO:0000256" key="4">
    <source>
        <dbReference type="ARBA" id="ARBA00022692"/>
    </source>
</evidence>
<dbReference type="Proteomes" id="UP000823123">
    <property type="component" value="Unassembled WGS sequence"/>
</dbReference>
<evidence type="ECO:0000313" key="11">
    <source>
        <dbReference type="EMBL" id="MBK1468275.1"/>
    </source>
</evidence>
<keyword evidence="1 10" id="KW-1003">Cell membrane</keyword>
<evidence type="ECO:0000256" key="9">
    <source>
        <dbReference type="ARBA" id="ARBA00023264"/>
    </source>
</evidence>
<evidence type="ECO:0000256" key="2">
    <source>
        <dbReference type="ARBA" id="ARBA00022516"/>
    </source>
</evidence>
<evidence type="ECO:0000256" key="10">
    <source>
        <dbReference type="HAMAP-Rule" id="MF_01043"/>
    </source>
</evidence>
<feature type="transmembrane region" description="Helical" evidence="10">
    <location>
        <begin position="79"/>
        <end position="98"/>
    </location>
</feature>
<comment type="subcellular location">
    <subcellularLocation>
        <location evidence="10">Cell membrane</location>
        <topology evidence="10">Multi-pass membrane protein</topology>
    </subcellularLocation>
</comment>
<keyword evidence="6 10" id="KW-0443">Lipid metabolism</keyword>
<keyword evidence="3 10" id="KW-0808">Transferase</keyword>
<evidence type="ECO:0000256" key="5">
    <source>
        <dbReference type="ARBA" id="ARBA00022989"/>
    </source>
</evidence>
<organism evidence="11 12">
    <name type="scientific">Parvimonas parva</name>
    <dbReference type="NCBI Taxonomy" id="2769485"/>
    <lineage>
        <taxon>Bacteria</taxon>
        <taxon>Bacillati</taxon>
        <taxon>Bacillota</taxon>
        <taxon>Tissierellia</taxon>
        <taxon>Tissierellales</taxon>
        <taxon>Peptoniphilaceae</taxon>
        <taxon>Parvimonas</taxon>
    </lineage>
</organism>
<dbReference type="GO" id="GO:0004366">
    <property type="term" value="F:glycerol-3-phosphate O-acyltransferase activity"/>
    <property type="evidence" value="ECO:0007669"/>
    <property type="project" value="UniProtKB-EC"/>
</dbReference>
<feature type="transmembrane region" description="Helical" evidence="10">
    <location>
        <begin position="154"/>
        <end position="177"/>
    </location>
</feature>
<dbReference type="RefSeq" id="WP_201275241.1">
    <property type="nucleotide sequence ID" value="NZ_JACVDA010000006.1"/>
</dbReference>
<comment type="catalytic activity">
    <reaction evidence="10">
        <text>an acyl phosphate + sn-glycerol 3-phosphate = a 1-acyl-sn-glycero-3-phosphate + phosphate</text>
        <dbReference type="Rhea" id="RHEA:34075"/>
        <dbReference type="ChEBI" id="CHEBI:43474"/>
        <dbReference type="ChEBI" id="CHEBI:57597"/>
        <dbReference type="ChEBI" id="CHEBI:57970"/>
        <dbReference type="ChEBI" id="CHEBI:59918"/>
        <dbReference type="EC" id="2.3.1.275"/>
    </reaction>
</comment>
<name>A0ABS1C884_9FIRM</name>
<keyword evidence="5 10" id="KW-1133">Transmembrane helix</keyword>
<sequence length="199" mass="22170">MFKVLACIIISYFLGNISGGMIFGKILFNKDIRNYGSKNAGTTNALRVFGLKAGVLTFIIDFLKSILACYIGMKFLGLNGILLSGIFVVLGHNWPVFLNFKGGKGIASSFGFIVFLDYRLALIAISIFILIVIFTKYISLGSMLSTASVLPISYIFFGYRNIYVLSTFLFLLLLTVYRHKSNIVRLLNGNENKFATKKH</sequence>
<comment type="pathway">
    <text evidence="10">Lipid metabolism; phospholipid metabolism.</text>
</comment>
<keyword evidence="9 10" id="KW-1208">Phospholipid metabolism</keyword>
<dbReference type="Pfam" id="PF02660">
    <property type="entry name" value="G3P_acyltransf"/>
    <property type="match status" value="1"/>
</dbReference>
<dbReference type="SMART" id="SM01207">
    <property type="entry name" value="G3P_acyltransf"/>
    <property type="match status" value="1"/>
</dbReference>
<dbReference type="EC" id="2.3.1.275" evidence="10"/>
<comment type="subunit">
    <text evidence="10">Probably interacts with PlsX.</text>
</comment>